<evidence type="ECO:0000256" key="2">
    <source>
        <dbReference type="ARBA" id="ARBA00006474"/>
    </source>
</evidence>
<dbReference type="SUPFAM" id="SSF46785">
    <property type="entry name" value="Winged helix' DNA-binding domain"/>
    <property type="match status" value="1"/>
</dbReference>
<name>A0ABY5LL57_9VIBR</name>
<proteinExistence type="inferred from homology"/>
<evidence type="ECO:0000256" key="15">
    <source>
        <dbReference type="SAM" id="MobiDB-lite"/>
    </source>
</evidence>
<accession>A0ABY5LL57</accession>
<dbReference type="InterPro" id="IPR050206">
    <property type="entry name" value="FtsK/SpoIIIE/SftA"/>
</dbReference>
<protein>
    <recommendedName>
        <fullName evidence="3">DNA translocase FtsK</fullName>
    </recommendedName>
</protein>
<evidence type="ECO:0000256" key="10">
    <source>
        <dbReference type="ARBA" id="ARBA00022989"/>
    </source>
</evidence>
<evidence type="ECO:0000256" key="16">
    <source>
        <dbReference type="SAM" id="Phobius"/>
    </source>
</evidence>
<feature type="transmembrane region" description="Helical" evidence="16">
    <location>
        <begin position="117"/>
        <end position="139"/>
    </location>
</feature>
<dbReference type="Proteomes" id="UP001058602">
    <property type="component" value="Chromosome 1"/>
</dbReference>
<dbReference type="Pfam" id="PF09397">
    <property type="entry name" value="FtsK_gamma"/>
    <property type="match status" value="1"/>
</dbReference>
<evidence type="ECO:0000256" key="13">
    <source>
        <dbReference type="ARBA" id="ARBA00023306"/>
    </source>
</evidence>
<evidence type="ECO:0000313" key="18">
    <source>
        <dbReference type="EMBL" id="UUM31507.1"/>
    </source>
</evidence>
<dbReference type="PANTHER" id="PTHR22683">
    <property type="entry name" value="SPORULATION PROTEIN RELATED"/>
    <property type="match status" value="1"/>
</dbReference>
<dbReference type="Pfam" id="PF17854">
    <property type="entry name" value="FtsK_alpha"/>
    <property type="match status" value="1"/>
</dbReference>
<evidence type="ECO:0000256" key="12">
    <source>
        <dbReference type="ARBA" id="ARBA00023136"/>
    </source>
</evidence>
<evidence type="ECO:0000256" key="8">
    <source>
        <dbReference type="ARBA" id="ARBA00022829"/>
    </source>
</evidence>
<dbReference type="InterPro" id="IPR041027">
    <property type="entry name" value="FtsK_alpha"/>
</dbReference>
<feature type="transmembrane region" description="Helical" evidence="16">
    <location>
        <begin position="145"/>
        <end position="166"/>
    </location>
</feature>
<dbReference type="InterPro" id="IPR025199">
    <property type="entry name" value="FtsK_4TM"/>
</dbReference>
<evidence type="ECO:0000256" key="5">
    <source>
        <dbReference type="ARBA" id="ARBA00022618"/>
    </source>
</evidence>
<keyword evidence="8" id="KW-0159">Chromosome partition</keyword>
<keyword evidence="5" id="KW-0132">Cell division</keyword>
<organism evidence="18 19">
    <name type="scientific">Vibrio japonicus</name>
    <dbReference type="NCBI Taxonomy" id="1824638"/>
    <lineage>
        <taxon>Bacteria</taxon>
        <taxon>Pseudomonadati</taxon>
        <taxon>Pseudomonadota</taxon>
        <taxon>Gammaproteobacteria</taxon>
        <taxon>Vibrionales</taxon>
        <taxon>Vibrionaceae</taxon>
        <taxon>Vibrio</taxon>
    </lineage>
</organism>
<feature type="domain" description="FtsK" evidence="17">
    <location>
        <begin position="635"/>
        <end position="848"/>
    </location>
</feature>
<keyword evidence="7 14" id="KW-0547">Nucleotide-binding</keyword>
<keyword evidence="13" id="KW-0131">Cell cycle</keyword>
<keyword evidence="6 16" id="KW-0812">Transmembrane</keyword>
<dbReference type="InterPro" id="IPR036388">
    <property type="entry name" value="WH-like_DNA-bd_sf"/>
</dbReference>
<evidence type="ECO:0000256" key="3">
    <source>
        <dbReference type="ARBA" id="ARBA00020887"/>
    </source>
</evidence>
<dbReference type="SMART" id="SM00843">
    <property type="entry name" value="Ftsk_gamma"/>
    <property type="match status" value="1"/>
</dbReference>
<feature type="binding site" evidence="14">
    <location>
        <begin position="652"/>
        <end position="659"/>
    </location>
    <ligand>
        <name>ATP</name>
        <dbReference type="ChEBI" id="CHEBI:30616"/>
    </ligand>
</feature>
<comment type="subcellular location">
    <subcellularLocation>
        <location evidence="1">Cell membrane</location>
        <topology evidence="1">Multi-pass membrane protein</topology>
    </subcellularLocation>
</comment>
<keyword evidence="9 14" id="KW-0067">ATP-binding</keyword>
<dbReference type="PROSITE" id="PS50901">
    <property type="entry name" value="FTSK"/>
    <property type="match status" value="1"/>
</dbReference>
<dbReference type="PANTHER" id="PTHR22683:SF41">
    <property type="entry name" value="DNA TRANSLOCASE FTSK"/>
    <property type="match status" value="1"/>
</dbReference>
<dbReference type="InterPro" id="IPR027417">
    <property type="entry name" value="P-loop_NTPase"/>
</dbReference>
<feature type="transmembrane region" description="Helical" evidence="16">
    <location>
        <begin position="173"/>
        <end position="194"/>
    </location>
</feature>
<dbReference type="InterPro" id="IPR036390">
    <property type="entry name" value="WH_DNA-bd_sf"/>
</dbReference>
<dbReference type="Gene3D" id="1.10.10.10">
    <property type="entry name" value="Winged helix-like DNA-binding domain superfamily/Winged helix DNA-binding domain"/>
    <property type="match status" value="1"/>
</dbReference>
<evidence type="ECO:0000256" key="11">
    <source>
        <dbReference type="ARBA" id="ARBA00023125"/>
    </source>
</evidence>
<sequence>MFKENRIKVETIIKTGEEPQSSRLSGPQRIKECMLIVIVLLSILLSVALLTFSPADPSWSQTAWGADVENAGGLLGAWLADTLFFTFGSLAYPIPFIITVAAWVVLRKRGEDESIDLMLWGTRLLGLTILILTSCGLADINFDDIWYFSSGGVIGDVLTTLSLPTFNVLGTTLVLLFLWGAGLTLLTGISWLTIVDWLGDKAISLFTGLVNKLRGEREEVYEPQLTTPEPSRLKEQEPIEPTTAFDAKPEVEREPQRRFNIHVPEERKEPVFSGVPVVEDNTPVTAAPPVAHTTPVTPVVPVERVQQASVEPIYTKPNLEVEPTPSYHEEPLMERTHQLGATIEELEAAAQSEEDFPQQMDDYPQEYMASQEEYFGEVDNDYQPDRSQEVDVAQSLPWVDSQSDVVADDTQPVIEPQSLDEITSNIEPDPVHQEPVISTFDVAEEEIERSASVDVEEVTEQDKDVSAFQNIVADAQANAVAQRNPFLVQQDTNLPKPKEPMPTLELLYHPEKRENFIDRDALEEIARLVEAKLADYKIKAEVVDIFPGPVITRFELDLAPGVKVSRISGLSMDLARSLSAMAVRVVEVIPGKPYVGLELPNMSRQTVYFSDVVGSQQFIEAKSPTTVVLGQDIAGEAVVADLSKMPHVLVAGTTGSGKSVGVNVMILSMLYKATPEEVRFIMIDPKMLELSIYEGIPHLLSEVVTDMKDASNALRWCVGEMERRYKLMSALGVRNIKGFNDKLKMAAEAGHPIHDPLWQPGDSMDEYPPLLEKLPYIVVVVDEFADLMMVVGKKVEELIARLAQKARAAGIHLILATQRPSVDVITGLIKANIPTRVAFTVSTKTDSRTILDQGGAESLLGMGDMLYLPPGSSHTIRVHGAFASDDDVHAVVNNWKARGKPNYIDEITHGDQGPEALLPGEKPEGDEEMDPLFDQVVEHVVQSRRGSVSGVQRRFKIGYNRAARIVEQLESQGIVSAPGHNGNREVLAPAPGRDMN</sequence>
<feature type="transmembrane region" description="Helical" evidence="16">
    <location>
        <begin position="33"/>
        <end position="52"/>
    </location>
</feature>
<evidence type="ECO:0000256" key="14">
    <source>
        <dbReference type="PROSITE-ProRule" id="PRU00289"/>
    </source>
</evidence>
<keyword evidence="10 16" id="KW-1133">Transmembrane helix</keyword>
<dbReference type="InterPro" id="IPR002543">
    <property type="entry name" value="FtsK_dom"/>
</dbReference>
<feature type="region of interest" description="Disordered" evidence="15">
    <location>
        <begin position="976"/>
        <end position="996"/>
    </location>
</feature>
<evidence type="ECO:0000259" key="17">
    <source>
        <dbReference type="PROSITE" id="PS50901"/>
    </source>
</evidence>
<keyword evidence="19" id="KW-1185">Reference proteome</keyword>
<dbReference type="CDD" id="cd01127">
    <property type="entry name" value="TrwB_TraG_TraD_VirD4"/>
    <property type="match status" value="1"/>
</dbReference>
<comment type="similarity">
    <text evidence="2">Belongs to the FtsK/SpoIIIE/SftA family.</text>
</comment>
<dbReference type="Gene3D" id="3.30.980.40">
    <property type="match status" value="1"/>
</dbReference>
<dbReference type="EMBL" id="CP102096">
    <property type="protein sequence ID" value="UUM31507.1"/>
    <property type="molecule type" value="Genomic_DNA"/>
</dbReference>
<dbReference type="Pfam" id="PF01580">
    <property type="entry name" value="FtsK_SpoIIIE"/>
    <property type="match status" value="1"/>
</dbReference>
<dbReference type="SUPFAM" id="SSF52540">
    <property type="entry name" value="P-loop containing nucleoside triphosphate hydrolases"/>
    <property type="match status" value="1"/>
</dbReference>
<dbReference type="RefSeq" id="WP_257085231.1">
    <property type="nucleotide sequence ID" value="NZ_CP102096.1"/>
</dbReference>
<evidence type="ECO:0000313" key="19">
    <source>
        <dbReference type="Proteomes" id="UP001058602"/>
    </source>
</evidence>
<gene>
    <name evidence="18" type="ORF">NP165_05085</name>
</gene>
<dbReference type="Pfam" id="PF13491">
    <property type="entry name" value="FtsK_4TM"/>
    <property type="match status" value="1"/>
</dbReference>
<dbReference type="InterPro" id="IPR018541">
    <property type="entry name" value="Ftsk_gamma"/>
</dbReference>
<evidence type="ECO:0000256" key="1">
    <source>
        <dbReference type="ARBA" id="ARBA00004651"/>
    </source>
</evidence>
<evidence type="ECO:0000256" key="7">
    <source>
        <dbReference type="ARBA" id="ARBA00022741"/>
    </source>
</evidence>
<keyword evidence="12 16" id="KW-0472">Membrane</keyword>
<dbReference type="Gene3D" id="3.40.50.300">
    <property type="entry name" value="P-loop containing nucleotide triphosphate hydrolases"/>
    <property type="match status" value="1"/>
</dbReference>
<evidence type="ECO:0000256" key="4">
    <source>
        <dbReference type="ARBA" id="ARBA00022475"/>
    </source>
</evidence>
<keyword evidence="11" id="KW-0238">DNA-binding</keyword>
<evidence type="ECO:0000256" key="6">
    <source>
        <dbReference type="ARBA" id="ARBA00022692"/>
    </source>
</evidence>
<reference evidence="18" key="1">
    <citation type="submission" date="2022-07" db="EMBL/GenBank/DDBJ databases">
        <title>Complete genome of Vibrio japonicus strain JCM 31412T and phylogenomic assessment of the Nereis clade of the genus Vibrio.</title>
        <authorList>
            <person name="Shlafstein M.D."/>
            <person name="Emsley S.A."/>
            <person name="Ushijima B."/>
            <person name="Videau P."/>
            <person name="Saw J.H."/>
        </authorList>
    </citation>
    <scope>NUCLEOTIDE SEQUENCE</scope>
    <source>
        <strain evidence="18">JCM 31412</strain>
    </source>
</reference>
<evidence type="ECO:0000256" key="9">
    <source>
        <dbReference type="ARBA" id="ARBA00022840"/>
    </source>
</evidence>
<feature type="transmembrane region" description="Helical" evidence="16">
    <location>
        <begin position="83"/>
        <end position="105"/>
    </location>
</feature>
<keyword evidence="4" id="KW-1003">Cell membrane</keyword>